<reference evidence="1" key="1">
    <citation type="journal article" date="2014" name="Int. J. Syst. Evol. Microbiol.">
        <title>Complete genome sequence of Corynebacterium casei LMG S-19264T (=DSM 44701T), isolated from a smear-ripened cheese.</title>
        <authorList>
            <consortium name="US DOE Joint Genome Institute (JGI-PGF)"/>
            <person name="Walter F."/>
            <person name="Albersmeier A."/>
            <person name="Kalinowski J."/>
            <person name="Ruckert C."/>
        </authorList>
    </citation>
    <scope>NUCLEOTIDE SEQUENCE</scope>
    <source>
        <strain evidence="1">NBRC 110023</strain>
    </source>
</reference>
<sequence length="93" mass="10250">MACPTTKPFPLESLSKPRKGFIENTTFLTKVPLKRKLTESQIVVILKLAEFGKKVNDICRELGISSDKPGIDALNGIIADPSRSCWDFGESIV</sequence>
<reference evidence="1" key="2">
    <citation type="submission" date="2023-01" db="EMBL/GenBank/DDBJ databases">
        <title>Draft genome sequence of Agaribacter marinus strain NBRC 110023.</title>
        <authorList>
            <person name="Sun Q."/>
            <person name="Mori K."/>
        </authorList>
    </citation>
    <scope>NUCLEOTIDE SEQUENCE</scope>
    <source>
        <strain evidence="1">NBRC 110023</strain>
    </source>
</reference>
<dbReference type="AlphaFoldDB" id="A0AA37WL89"/>
<protein>
    <submittedName>
        <fullName evidence="1">Uncharacterized protein</fullName>
    </submittedName>
</protein>
<keyword evidence="2" id="KW-1185">Reference proteome</keyword>
<evidence type="ECO:0000313" key="1">
    <source>
        <dbReference type="EMBL" id="GLR71735.1"/>
    </source>
</evidence>
<organism evidence="1 2">
    <name type="scientific">Agaribacter marinus</name>
    <dbReference type="NCBI Taxonomy" id="1431249"/>
    <lineage>
        <taxon>Bacteria</taxon>
        <taxon>Pseudomonadati</taxon>
        <taxon>Pseudomonadota</taxon>
        <taxon>Gammaproteobacteria</taxon>
        <taxon>Alteromonadales</taxon>
        <taxon>Alteromonadaceae</taxon>
        <taxon>Agaribacter</taxon>
    </lineage>
</organism>
<evidence type="ECO:0000313" key="2">
    <source>
        <dbReference type="Proteomes" id="UP001156601"/>
    </source>
</evidence>
<comment type="caution">
    <text evidence="1">The sequence shown here is derived from an EMBL/GenBank/DDBJ whole genome shotgun (WGS) entry which is preliminary data.</text>
</comment>
<gene>
    <name evidence="1" type="ORF">GCM10007852_26430</name>
</gene>
<dbReference type="EMBL" id="BSOT01000006">
    <property type="protein sequence ID" value="GLR71735.1"/>
    <property type="molecule type" value="Genomic_DNA"/>
</dbReference>
<dbReference type="RefSeq" id="WP_284218331.1">
    <property type="nucleotide sequence ID" value="NZ_BSOT01000006.1"/>
</dbReference>
<name>A0AA37WL89_9ALTE</name>
<dbReference type="Proteomes" id="UP001156601">
    <property type="component" value="Unassembled WGS sequence"/>
</dbReference>
<accession>A0AA37WL89</accession>
<proteinExistence type="predicted"/>